<sequence>MSLVYLEYANRRNHLDSELSFVLKDFNLLSPSEQKKFYALMNHISYCMKNQKVDHVAEFEILVQGYQKALVTIIKEPIYNPYGWLKTTVTKKIRDIARKYWGKETIEYKDELGETLLHTKQTNAYTMMQMEQLIDLIFESLSDLNVQILYLHKVEGYTLKEVSEELTSNNGSSLSYPAVRKRYSRMIKDIKENDDFQSIYQSLF</sequence>
<protein>
    <submittedName>
        <fullName evidence="1">Uncharacterized protein</fullName>
    </submittedName>
</protein>
<evidence type="ECO:0000313" key="1">
    <source>
        <dbReference type="EMBL" id="EHJ10543.1"/>
    </source>
</evidence>
<dbReference type="PATRIC" id="fig|423471.3.peg.4410"/>
<dbReference type="AlphaFoldDB" id="G5JB95"/>
<proteinExistence type="predicted"/>
<comment type="caution">
    <text evidence="1">The sequence shown here is derived from an EMBL/GenBank/DDBJ whole genome shotgun (WGS) entry which is preliminary data.</text>
</comment>
<dbReference type="SUPFAM" id="SSF88659">
    <property type="entry name" value="Sigma3 and sigma4 domains of RNA polymerase sigma factors"/>
    <property type="match status" value="1"/>
</dbReference>
<dbReference type="Proteomes" id="UP000003477">
    <property type="component" value="Unassembled WGS sequence"/>
</dbReference>
<name>G5JB95_CROWT</name>
<evidence type="ECO:0000313" key="2">
    <source>
        <dbReference type="Proteomes" id="UP000003477"/>
    </source>
</evidence>
<gene>
    <name evidence="1" type="ORF">CWATWH0003_4709</name>
</gene>
<dbReference type="InterPro" id="IPR013324">
    <property type="entry name" value="RNA_pol_sigma_r3/r4-like"/>
</dbReference>
<dbReference type="EMBL" id="AESD01000706">
    <property type="protein sequence ID" value="EHJ10543.1"/>
    <property type="molecule type" value="Genomic_DNA"/>
</dbReference>
<accession>G5JB95</accession>
<organism evidence="1 2">
    <name type="scientific">Crocosphaera watsonii WH 0003</name>
    <dbReference type="NCBI Taxonomy" id="423471"/>
    <lineage>
        <taxon>Bacteria</taxon>
        <taxon>Bacillati</taxon>
        <taxon>Cyanobacteriota</taxon>
        <taxon>Cyanophyceae</taxon>
        <taxon>Oscillatoriophycideae</taxon>
        <taxon>Chroococcales</taxon>
        <taxon>Aphanothecaceae</taxon>
        <taxon>Crocosphaera</taxon>
    </lineage>
</organism>
<reference evidence="1 2" key="1">
    <citation type="journal article" date="2011" name="Front. Microbiol.">
        <title>Two Strains of Crocosphaera watsonii with Highly Conserved Genomes are Distinguished by Strain-Specific Features.</title>
        <authorList>
            <person name="Bench S.R."/>
            <person name="Ilikchyan I.N."/>
            <person name="Tripp H.J."/>
            <person name="Zehr J.P."/>
        </authorList>
    </citation>
    <scope>NUCLEOTIDE SEQUENCE [LARGE SCALE GENOMIC DNA]</scope>
    <source>
        <strain evidence="1 2">WH 0003</strain>
    </source>
</reference>